<evidence type="ECO:0000313" key="1">
    <source>
        <dbReference type="EMBL" id="GGJ52715.1"/>
    </source>
</evidence>
<name>A0A917P1L8_9ACTN</name>
<reference evidence="1" key="2">
    <citation type="submission" date="2020-09" db="EMBL/GenBank/DDBJ databases">
        <authorList>
            <person name="Sun Q."/>
            <person name="Ohkuma M."/>
        </authorList>
    </citation>
    <scope>NUCLEOTIDE SEQUENCE</scope>
    <source>
        <strain evidence="1">JCM 3086</strain>
    </source>
</reference>
<reference evidence="1" key="1">
    <citation type="journal article" date="2014" name="Int. J. Syst. Evol. Microbiol.">
        <title>Complete genome sequence of Corynebacterium casei LMG S-19264T (=DSM 44701T), isolated from a smear-ripened cheese.</title>
        <authorList>
            <consortium name="US DOE Joint Genome Institute (JGI-PGF)"/>
            <person name="Walter F."/>
            <person name="Albersmeier A."/>
            <person name="Kalinowski J."/>
            <person name="Ruckert C."/>
        </authorList>
    </citation>
    <scope>NUCLEOTIDE SEQUENCE</scope>
    <source>
        <strain evidence="1">JCM 3086</strain>
    </source>
</reference>
<protein>
    <submittedName>
        <fullName evidence="1">Uncharacterized protein</fullName>
    </submittedName>
</protein>
<comment type="caution">
    <text evidence="1">The sequence shown here is derived from an EMBL/GenBank/DDBJ whole genome shotgun (WGS) entry which is preliminary data.</text>
</comment>
<dbReference type="RefSeq" id="WP_189315773.1">
    <property type="nucleotide sequence ID" value="NZ_BMQA01000043.1"/>
</dbReference>
<evidence type="ECO:0000313" key="2">
    <source>
        <dbReference type="Proteomes" id="UP000657574"/>
    </source>
</evidence>
<proteinExistence type="predicted"/>
<keyword evidence="2" id="KW-1185">Reference proteome</keyword>
<dbReference type="EMBL" id="BMQA01000043">
    <property type="protein sequence ID" value="GGJ52715.1"/>
    <property type="molecule type" value="Genomic_DNA"/>
</dbReference>
<gene>
    <name evidence="1" type="ORF">GCM10010121_074460</name>
</gene>
<dbReference type="AlphaFoldDB" id="A0A917P1L8"/>
<sequence length="70" mass="7622">MLLSQKIAEIVPHAILIKPANDSEEARAEAMLTLCSLVGATPISRAVWCPMKAACTRTDARTVTFLPREL</sequence>
<organism evidence="1 2">
    <name type="scientific">Streptomyces brasiliensis</name>
    <dbReference type="NCBI Taxonomy" id="1954"/>
    <lineage>
        <taxon>Bacteria</taxon>
        <taxon>Bacillati</taxon>
        <taxon>Actinomycetota</taxon>
        <taxon>Actinomycetes</taxon>
        <taxon>Kitasatosporales</taxon>
        <taxon>Streptomycetaceae</taxon>
        <taxon>Streptomyces</taxon>
    </lineage>
</organism>
<accession>A0A917P1L8</accession>
<dbReference type="Proteomes" id="UP000657574">
    <property type="component" value="Unassembled WGS sequence"/>
</dbReference>